<evidence type="ECO:0000313" key="10">
    <source>
        <dbReference type="Proteomes" id="UP000064525"/>
    </source>
</evidence>
<evidence type="ECO:0000256" key="5">
    <source>
        <dbReference type="ARBA" id="ARBA00023136"/>
    </source>
</evidence>
<evidence type="ECO:0000256" key="6">
    <source>
        <dbReference type="ARBA" id="ARBA00023315"/>
    </source>
</evidence>
<protein>
    <submittedName>
        <fullName evidence="7">Lipid A biosynthesis lauroyl acyltransferase</fullName>
        <ecNumber evidence="7">2.3.1.-</ecNumber>
    </submittedName>
</protein>
<accession>A0A099UDR5</accession>
<dbReference type="KEGG" id="hty:BN2458_PEG0205"/>
<keyword evidence="6 7" id="KW-0012">Acyltransferase</keyword>
<dbReference type="PANTHER" id="PTHR30606:SF9">
    <property type="entry name" value="LIPID A BIOSYNTHESIS LAUROYLTRANSFERASE"/>
    <property type="match status" value="1"/>
</dbReference>
<dbReference type="EMBL" id="LN907858">
    <property type="protein sequence ID" value="CUU39092.1"/>
    <property type="molecule type" value="Genomic_DNA"/>
</dbReference>
<keyword evidence="2" id="KW-1003">Cell membrane</keyword>
<dbReference type="EC" id="2.3.1.-" evidence="7"/>
<dbReference type="Proteomes" id="UP000029925">
    <property type="component" value="Unassembled WGS sequence"/>
</dbReference>
<keyword evidence="5" id="KW-0472">Membrane</keyword>
<dbReference type="GeneID" id="78150551"/>
<evidence type="ECO:0000256" key="2">
    <source>
        <dbReference type="ARBA" id="ARBA00022475"/>
    </source>
</evidence>
<dbReference type="Pfam" id="PF03279">
    <property type="entry name" value="Lip_A_acyltrans"/>
    <property type="match status" value="1"/>
</dbReference>
<dbReference type="AlphaFoldDB" id="A0A099UDR5"/>
<evidence type="ECO:0000313" key="9">
    <source>
        <dbReference type="Proteomes" id="UP000029925"/>
    </source>
</evidence>
<keyword evidence="9" id="KW-1185">Reference proteome</keyword>
<dbReference type="Proteomes" id="UP000064525">
    <property type="component" value="Chromosome I"/>
</dbReference>
<dbReference type="RefSeq" id="WP_034342154.1">
    <property type="nucleotide sequence ID" value="NZ_CAMTKE010000009.1"/>
</dbReference>
<sequence length="304" mass="35534">MNVLAKILRYVADGLGFFLAHIPHRLFVWHIKSLAFMMRIFDRRRFKDAKANLDFVYGEEMSEEQKRALIKKCYENFAFVLLETIRVPFISTEAYARYFTFIDEHYILESLQKDKGAVLVSAHYGYWEAMASVLPPRYAWCNMASLGRLTPFDAINQMIISRRELQKVKFIDKKGAFKHLLKLYGGGNALVGILIDQNISESEGVWIEFFGKRATHTTIASVLSRRFNVGIVPVMISINEDYRRFEVRFYPPIYCKKSEDSNADILEATQSQADTIEGAIRAKPQDWFWFHKRWKSAYREIYNS</sequence>
<comment type="subcellular location">
    <subcellularLocation>
        <location evidence="1">Cell inner membrane</location>
    </subcellularLocation>
</comment>
<evidence type="ECO:0000313" key="7">
    <source>
        <dbReference type="EMBL" id="CUU39092.1"/>
    </source>
</evidence>
<name>A0A099UDR5_9HELI</name>
<evidence type="ECO:0000256" key="4">
    <source>
        <dbReference type="ARBA" id="ARBA00022679"/>
    </source>
</evidence>
<dbReference type="EMBL" id="JRPF02000009">
    <property type="protein sequence ID" value="TLD78115.1"/>
    <property type="molecule type" value="Genomic_DNA"/>
</dbReference>
<dbReference type="NCBIfam" id="NF006270">
    <property type="entry name" value="PRK08419.1"/>
    <property type="match status" value="1"/>
</dbReference>
<evidence type="ECO:0000256" key="3">
    <source>
        <dbReference type="ARBA" id="ARBA00022519"/>
    </source>
</evidence>
<dbReference type="STRING" id="76936.BN2458_PEG0205"/>
<proteinExistence type="predicted"/>
<reference evidence="10" key="3">
    <citation type="submission" date="2015-11" db="EMBL/GenBank/DDBJ databases">
        <authorList>
            <person name="Anvar S.Y."/>
        </authorList>
    </citation>
    <scope>NUCLEOTIDE SEQUENCE [LARGE SCALE GENOMIC DNA]</scope>
</reference>
<reference evidence="7" key="2">
    <citation type="submission" date="2015-11" db="EMBL/GenBank/DDBJ databases">
        <authorList>
            <person name="Zhang Y."/>
            <person name="Guo Z."/>
        </authorList>
    </citation>
    <scope>NUCLEOTIDE SEQUENCE</scope>
    <source>
        <strain evidence="7">1</strain>
    </source>
</reference>
<dbReference type="PATRIC" id="fig|76936.10.peg.200"/>
<dbReference type="GO" id="GO:0009247">
    <property type="term" value="P:glycolipid biosynthetic process"/>
    <property type="evidence" value="ECO:0007669"/>
    <property type="project" value="UniProtKB-ARBA"/>
</dbReference>
<organism evidence="7 10">
    <name type="scientific">Helicobacter typhlonius</name>
    <dbReference type="NCBI Taxonomy" id="76936"/>
    <lineage>
        <taxon>Bacteria</taxon>
        <taxon>Pseudomonadati</taxon>
        <taxon>Campylobacterota</taxon>
        <taxon>Epsilonproteobacteria</taxon>
        <taxon>Campylobacterales</taxon>
        <taxon>Helicobacteraceae</taxon>
        <taxon>Helicobacter</taxon>
    </lineage>
</organism>
<reference evidence="8 9" key="1">
    <citation type="journal article" date="2014" name="Genome Announc.">
        <title>Draft genome sequences of eight enterohepatic helicobacter species isolated from both laboratory and wild rodents.</title>
        <authorList>
            <person name="Sheh A."/>
            <person name="Shen Z."/>
            <person name="Fox J.G."/>
        </authorList>
    </citation>
    <scope>NUCLEOTIDE SEQUENCE [LARGE SCALE GENOMIC DNA]</scope>
    <source>
        <strain evidence="8 9">MIT 98-6810</strain>
    </source>
</reference>
<dbReference type="CDD" id="cd07984">
    <property type="entry name" value="LPLAT_LABLAT-like"/>
    <property type="match status" value="1"/>
</dbReference>
<dbReference type="OrthoDB" id="9803456at2"/>
<evidence type="ECO:0000256" key="1">
    <source>
        <dbReference type="ARBA" id="ARBA00004533"/>
    </source>
</evidence>
<keyword evidence="4 7" id="KW-0808">Transferase</keyword>
<evidence type="ECO:0000313" key="8">
    <source>
        <dbReference type="EMBL" id="TLD78115.1"/>
    </source>
</evidence>
<dbReference type="GO" id="GO:0016746">
    <property type="term" value="F:acyltransferase activity"/>
    <property type="evidence" value="ECO:0007669"/>
    <property type="project" value="UniProtKB-KW"/>
</dbReference>
<dbReference type="InterPro" id="IPR004960">
    <property type="entry name" value="LipA_acyltrans"/>
</dbReference>
<gene>
    <name evidence="7" type="ORF">BN2458_PEG0205</name>
    <name evidence="8" type="ORF">LS75_007310</name>
</gene>
<keyword evidence="3" id="KW-0997">Cell inner membrane</keyword>
<dbReference type="PANTHER" id="PTHR30606">
    <property type="entry name" value="LIPID A BIOSYNTHESIS LAUROYL ACYLTRANSFERASE"/>
    <property type="match status" value="1"/>
</dbReference>
<dbReference type="GO" id="GO:0005886">
    <property type="term" value="C:plasma membrane"/>
    <property type="evidence" value="ECO:0007669"/>
    <property type="project" value="UniProtKB-SubCell"/>
</dbReference>